<gene>
    <name evidence="8" type="ORF">NEZAVI_LOCUS8082</name>
</gene>
<dbReference type="GO" id="GO:0022857">
    <property type="term" value="F:transmembrane transporter activity"/>
    <property type="evidence" value="ECO:0007669"/>
    <property type="project" value="InterPro"/>
</dbReference>
<evidence type="ECO:0000256" key="4">
    <source>
        <dbReference type="ARBA" id="ARBA00022989"/>
    </source>
</evidence>
<accession>A0A9P0HA67</accession>
<organism evidence="8 9">
    <name type="scientific">Nezara viridula</name>
    <name type="common">Southern green stink bug</name>
    <name type="synonym">Cimex viridulus</name>
    <dbReference type="NCBI Taxonomy" id="85310"/>
    <lineage>
        <taxon>Eukaryota</taxon>
        <taxon>Metazoa</taxon>
        <taxon>Ecdysozoa</taxon>
        <taxon>Arthropoda</taxon>
        <taxon>Hexapoda</taxon>
        <taxon>Insecta</taxon>
        <taxon>Pterygota</taxon>
        <taxon>Neoptera</taxon>
        <taxon>Paraneoptera</taxon>
        <taxon>Hemiptera</taxon>
        <taxon>Heteroptera</taxon>
        <taxon>Panheteroptera</taxon>
        <taxon>Pentatomomorpha</taxon>
        <taxon>Pentatomoidea</taxon>
        <taxon>Pentatomidae</taxon>
        <taxon>Pentatominae</taxon>
        <taxon>Nezara</taxon>
    </lineage>
</organism>
<comment type="subcellular location">
    <subcellularLocation>
        <location evidence="1">Membrane</location>
        <topology evidence="1">Multi-pass membrane protein</topology>
    </subcellularLocation>
</comment>
<feature type="transmembrane region" description="Helical" evidence="6">
    <location>
        <begin position="155"/>
        <end position="177"/>
    </location>
</feature>
<dbReference type="SUPFAM" id="SSF103473">
    <property type="entry name" value="MFS general substrate transporter"/>
    <property type="match status" value="1"/>
</dbReference>
<feature type="transmembrane region" description="Helical" evidence="6">
    <location>
        <begin position="414"/>
        <end position="438"/>
    </location>
</feature>
<evidence type="ECO:0000256" key="1">
    <source>
        <dbReference type="ARBA" id="ARBA00004141"/>
    </source>
</evidence>
<keyword evidence="9" id="KW-1185">Reference proteome</keyword>
<dbReference type="GO" id="GO:0016020">
    <property type="term" value="C:membrane"/>
    <property type="evidence" value="ECO:0007669"/>
    <property type="project" value="UniProtKB-SubCell"/>
</dbReference>
<proteinExistence type="predicted"/>
<dbReference type="EMBL" id="OV725080">
    <property type="protein sequence ID" value="CAH1398430.1"/>
    <property type="molecule type" value="Genomic_DNA"/>
</dbReference>
<dbReference type="InterPro" id="IPR036259">
    <property type="entry name" value="MFS_trans_sf"/>
</dbReference>
<name>A0A9P0HA67_NEZVI</name>
<dbReference type="PROSITE" id="PS50850">
    <property type="entry name" value="MFS"/>
    <property type="match status" value="1"/>
</dbReference>
<feature type="transmembrane region" description="Helical" evidence="6">
    <location>
        <begin position="121"/>
        <end position="143"/>
    </location>
</feature>
<dbReference type="OrthoDB" id="10262656at2759"/>
<feature type="transmembrane region" description="Helical" evidence="6">
    <location>
        <begin position="294"/>
        <end position="319"/>
    </location>
</feature>
<feature type="transmembrane region" description="Helical" evidence="6">
    <location>
        <begin position="197"/>
        <end position="214"/>
    </location>
</feature>
<feature type="transmembrane region" description="Helical" evidence="6">
    <location>
        <begin position="29"/>
        <end position="56"/>
    </location>
</feature>
<feature type="domain" description="Major facilitator superfamily (MFS) profile" evidence="7">
    <location>
        <begin position="31"/>
        <end position="503"/>
    </location>
</feature>
<feature type="transmembrane region" description="Helical" evidence="6">
    <location>
        <begin position="68"/>
        <end position="89"/>
    </location>
</feature>
<evidence type="ECO:0000256" key="6">
    <source>
        <dbReference type="SAM" id="Phobius"/>
    </source>
</evidence>
<sequence length="507" mass="56351">MDKIQQVEKKSGVPLEEALDTAGSGLYTWYVVITSGIIGLAAVLNLQGMAFAMPIAGCEFQLSYTMRGMMSSMCFTGMLVSAQIFGFLADNFGRKQVMMCCQIATMVIIVLWSLAPNTTALGIILFFNGFILTGTFTSAYVYVGEFCPSNIRSKALLIMTAMMAMSNVYLPAMAWIILPLDIYIPIYGELVFTSWRLYILLKLIPLSIATLLLSKLPETPKFLYVVEKHEETLEIIRCMYAVNQKKSKNDFPISSLCLNSDDEIRSKIGADGNQFIKYFKKMMSDIADLFTKQYIFFTLLSCFLLFSLVGSCNTLIMWFPDQTSRIMKYYQSNDIFNVTLCDLMEGSKASENSGCDINYDFLSAGILLGIAQVVTCLIVGQWALKINRKILISVSSFLTAGVCFLCLFLTSHYLIILCLATMTVLLFTMFPVITSIVLELFPTQLRSNAASLTMTFARLGSTMGGQLLGILFENHCRAGYFGMISLVTVAGFLCMLIPTGQKKNPKV</sequence>
<keyword evidence="4 6" id="KW-1133">Transmembrane helix</keyword>
<keyword evidence="3 6" id="KW-0812">Transmembrane</keyword>
<protein>
    <recommendedName>
        <fullName evidence="7">Major facilitator superfamily (MFS) profile domain-containing protein</fullName>
    </recommendedName>
</protein>
<evidence type="ECO:0000313" key="8">
    <source>
        <dbReference type="EMBL" id="CAH1398430.1"/>
    </source>
</evidence>
<dbReference type="InterPro" id="IPR020846">
    <property type="entry name" value="MFS_dom"/>
</dbReference>
<evidence type="ECO:0000313" key="9">
    <source>
        <dbReference type="Proteomes" id="UP001152798"/>
    </source>
</evidence>
<feature type="transmembrane region" description="Helical" evidence="6">
    <location>
        <begin position="478"/>
        <end position="497"/>
    </location>
</feature>
<keyword evidence="2" id="KW-0813">Transport</keyword>
<evidence type="ECO:0000256" key="3">
    <source>
        <dbReference type="ARBA" id="ARBA00022692"/>
    </source>
</evidence>
<evidence type="ECO:0000256" key="2">
    <source>
        <dbReference type="ARBA" id="ARBA00022448"/>
    </source>
</evidence>
<feature type="transmembrane region" description="Helical" evidence="6">
    <location>
        <begin position="390"/>
        <end position="408"/>
    </location>
</feature>
<dbReference type="PANTHER" id="PTHR23511:SF35">
    <property type="entry name" value="MAJOR FACILITATOR SUPERFAMILY (MFS) PROFILE DOMAIN-CONTAINING PROTEIN"/>
    <property type="match status" value="1"/>
</dbReference>
<evidence type="ECO:0000256" key="5">
    <source>
        <dbReference type="ARBA" id="ARBA00023136"/>
    </source>
</evidence>
<dbReference type="InterPro" id="IPR011701">
    <property type="entry name" value="MFS"/>
</dbReference>
<dbReference type="Proteomes" id="UP001152798">
    <property type="component" value="Chromosome 4"/>
</dbReference>
<dbReference type="Pfam" id="PF07690">
    <property type="entry name" value="MFS_1"/>
    <property type="match status" value="1"/>
</dbReference>
<reference evidence="8" key="1">
    <citation type="submission" date="2022-01" db="EMBL/GenBank/DDBJ databases">
        <authorList>
            <person name="King R."/>
        </authorList>
    </citation>
    <scope>NUCLEOTIDE SEQUENCE</scope>
</reference>
<dbReference type="Gene3D" id="1.20.1250.20">
    <property type="entry name" value="MFS general substrate transporter like domains"/>
    <property type="match status" value="1"/>
</dbReference>
<keyword evidence="5 6" id="KW-0472">Membrane</keyword>
<evidence type="ECO:0000259" key="7">
    <source>
        <dbReference type="PROSITE" id="PS50850"/>
    </source>
</evidence>
<feature type="transmembrane region" description="Helical" evidence="6">
    <location>
        <begin position="96"/>
        <end position="115"/>
    </location>
</feature>
<dbReference type="AlphaFoldDB" id="A0A9P0HA67"/>
<feature type="transmembrane region" description="Helical" evidence="6">
    <location>
        <begin position="361"/>
        <end position="383"/>
    </location>
</feature>
<dbReference type="PANTHER" id="PTHR23511">
    <property type="entry name" value="SYNAPTIC VESICLE GLYCOPROTEIN 2"/>
    <property type="match status" value="1"/>
</dbReference>